<dbReference type="InterPro" id="IPR028105">
    <property type="entry name" value="DUF4651"/>
</dbReference>
<proteinExistence type="predicted"/>
<dbReference type="Gene3D" id="3.10.450.400">
    <property type="entry name" value="Uncharacterised protein PF15513, DUF4651"/>
    <property type="match status" value="1"/>
</dbReference>
<organism evidence="1 2">
    <name type="scientific">Streptococcus varani</name>
    <dbReference type="NCBI Taxonomy" id="1608583"/>
    <lineage>
        <taxon>Bacteria</taxon>
        <taxon>Bacillati</taxon>
        <taxon>Bacillota</taxon>
        <taxon>Bacilli</taxon>
        <taxon>Lactobacillales</taxon>
        <taxon>Streptococcaceae</taxon>
        <taxon>Streptococcus</taxon>
    </lineage>
</organism>
<dbReference type="Pfam" id="PF15513">
    <property type="entry name" value="DUF4651"/>
    <property type="match status" value="1"/>
</dbReference>
<keyword evidence="2" id="KW-1185">Reference proteome</keyword>
<dbReference type="Proteomes" id="UP000198604">
    <property type="component" value="Unassembled WGS sequence"/>
</dbReference>
<evidence type="ECO:0000313" key="1">
    <source>
        <dbReference type="EMBL" id="CQR23999.1"/>
    </source>
</evidence>
<gene>
    <name evidence="1" type="ORF">BN1356_00372</name>
</gene>
<name>A0A0E3WEN5_9STRE</name>
<reference evidence="2" key="1">
    <citation type="submission" date="2015-03" db="EMBL/GenBank/DDBJ databases">
        <authorList>
            <person name="Urmite Genomes"/>
        </authorList>
    </citation>
    <scope>NUCLEOTIDE SEQUENCE [LARGE SCALE GENOMIC DNA]</scope>
    <source>
        <strain evidence="2">FF10</strain>
    </source>
</reference>
<evidence type="ECO:0000313" key="2">
    <source>
        <dbReference type="Proteomes" id="UP000198604"/>
    </source>
</evidence>
<protein>
    <submittedName>
        <fullName evidence="1">Uncharacterized protein</fullName>
    </submittedName>
</protein>
<accession>A0A0E3WEN5</accession>
<sequence length="82" mass="8996">MGAGILAASAKYHLDVQEDRQKAVALRQVREFFADFGTIVTVFVDESQSSKEVLVGGVVMKEGPVYLFENQAGEIIYGEEGR</sequence>
<dbReference type="EMBL" id="CTEN01000001">
    <property type="protein sequence ID" value="CQR23999.1"/>
    <property type="molecule type" value="Genomic_DNA"/>
</dbReference>
<dbReference type="STRING" id="1608583.BN1356_00372"/>
<dbReference type="AlphaFoldDB" id="A0A0E3WEN5"/>